<dbReference type="EMBL" id="PP712041">
    <property type="protein sequence ID" value="XBH24242.1"/>
    <property type="molecule type" value="Viral_cRNA"/>
</dbReference>
<evidence type="ECO:0000256" key="1">
    <source>
        <dbReference type="SAM" id="Phobius"/>
    </source>
</evidence>
<evidence type="ECO:0000313" key="2">
    <source>
        <dbReference type="EMBL" id="XBH24242.1"/>
    </source>
</evidence>
<protein>
    <submittedName>
        <fullName evidence="2">TM protein</fullName>
    </submittedName>
</protein>
<feature type="transmembrane region" description="Helical" evidence="1">
    <location>
        <begin position="55"/>
        <end position="79"/>
    </location>
</feature>
<name>A0AAU7E3H9_9MONO</name>
<proteinExistence type="predicted"/>
<reference evidence="2" key="1">
    <citation type="journal article" date="2024" name="Microbiome">
        <title>Substantial viral diversity in bats and rodents from East Africa: insights into evolution, recombination, and cocirculation.</title>
        <authorList>
            <person name="Wang D."/>
            <person name="Yang X."/>
            <person name="Ren Z."/>
            <person name="Hu B."/>
            <person name="Zhao H."/>
            <person name="Yang K."/>
            <person name="Shi P."/>
            <person name="Zhang Z."/>
            <person name="Feng Q."/>
            <person name="Nawenja C.V."/>
            <person name="Obanda V."/>
            <person name="Robert K."/>
            <person name="Nalikka B."/>
            <person name="Waruhiu C.N."/>
            <person name="Ochola G.O."/>
            <person name="Onyuok S.O."/>
            <person name="Ochieng H."/>
            <person name="Li B."/>
            <person name="Zhu Y."/>
            <person name="Si H."/>
            <person name="Yin J."/>
            <person name="Kristiansen K."/>
            <person name="Jin X."/>
            <person name="Xu X."/>
            <person name="Xiao M."/>
            <person name="Agwanda B."/>
            <person name="Ommeh S."/>
            <person name="Li J."/>
            <person name="Shi Z.L."/>
        </authorList>
    </citation>
    <scope>NUCLEOTIDE SEQUENCE</scope>
    <source>
        <strain evidence="2">5A/Kenya/19BR181KID/2019</strain>
    </source>
</reference>
<keyword evidence="1" id="KW-0472">Membrane</keyword>
<keyword evidence="1" id="KW-0812">Transmembrane</keyword>
<sequence>MSGEIYQEPDEPEPTYINMQRNPRVPCYTYTPNPGYGSQSAHYNGCVCSVKRGTVVILMLVIVLLAQAAAIAIGGVILYRLLPSGPLMEDQPSIPIQNTQVYLKSYLEQIKSQVNYVVSTITYTLPRELANSVRVEVERIQREVDKLEVLVLSSVLDLNMELNRNNSFTLSTGSKNGVCSQYLLALKKNQLEKPRACKDRSDRIKNNSVQLTTP</sequence>
<organism evidence="2">
    <name type="scientific">Mus rat paramyxovirus</name>
    <dbReference type="NCBI Taxonomy" id="3141895"/>
    <lineage>
        <taxon>Viruses</taxon>
        <taxon>Riboviria</taxon>
        <taxon>Orthornavirae</taxon>
        <taxon>Negarnaviricota</taxon>
        <taxon>Haploviricotina</taxon>
        <taxon>Monjiviricetes</taxon>
        <taxon>Mononegavirales</taxon>
        <taxon>Paramyxoviridae</taxon>
    </lineage>
</organism>
<keyword evidence="1" id="KW-1133">Transmembrane helix</keyword>
<reference evidence="2" key="2">
    <citation type="submission" date="2024-02" db="EMBL/GenBank/DDBJ databases">
        <authorList>
            <person name="Hu B."/>
        </authorList>
    </citation>
    <scope>NUCLEOTIDE SEQUENCE</scope>
    <source>
        <strain evidence="2">5A/Kenya/19BR181KID/2019</strain>
    </source>
</reference>
<accession>A0AAU7E3H9</accession>